<reference evidence="1" key="1">
    <citation type="submission" date="2020-03" db="EMBL/GenBank/DDBJ databases">
        <title>The deep terrestrial virosphere.</title>
        <authorList>
            <person name="Holmfeldt K."/>
            <person name="Nilsson E."/>
            <person name="Simone D."/>
            <person name="Lopez-Fernandez M."/>
            <person name="Wu X."/>
            <person name="de Brujin I."/>
            <person name="Lundin D."/>
            <person name="Andersson A."/>
            <person name="Bertilsson S."/>
            <person name="Dopson M."/>
        </authorList>
    </citation>
    <scope>NUCLEOTIDE SEQUENCE</scope>
    <source>
        <strain evidence="1">MM415B01831</strain>
    </source>
</reference>
<sequence length="50" mass="5863">MNTKVWLLIKMAYTSILRPLVIEKVEQSDSQIDDFVLNILDKIFDYDGTE</sequence>
<protein>
    <submittedName>
        <fullName evidence="1">Uncharacterized protein</fullName>
    </submittedName>
</protein>
<gene>
    <name evidence="1" type="ORF">MM415B01831_0013</name>
</gene>
<accession>A0A6M3IGJ2</accession>
<organism evidence="1">
    <name type="scientific">viral metagenome</name>
    <dbReference type="NCBI Taxonomy" id="1070528"/>
    <lineage>
        <taxon>unclassified sequences</taxon>
        <taxon>metagenomes</taxon>
        <taxon>organismal metagenomes</taxon>
    </lineage>
</organism>
<dbReference type="AlphaFoldDB" id="A0A6M3IGJ2"/>
<proteinExistence type="predicted"/>
<dbReference type="EMBL" id="MT141222">
    <property type="protein sequence ID" value="QJA56493.1"/>
    <property type="molecule type" value="Genomic_DNA"/>
</dbReference>
<evidence type="ECO:0000313" key="1">
    <source>
        <dbReference type="EMBL" id="QJA56493.1"/>
    </source>
</evidence>
<name>A0A6M3IGJ2_9ZZZZ</name>